<dbReference type="Proteomes" id="UP000799537">
    <property type="component" value="Unassembled WGS sequence"/>
</dbReference>
<feature type="compositionally biased region" description="Basic and acidic residues" evidence="1">
    <location>
        <begin position="72"/>
        <end position="87"/>
    </location>
</feature>
<proteinExistence type="predicted"/>
<evidence type="ECO:0000256" key="1">
    <source>
        <dbReference type="SAM" id="MobiDB-lite"/>
    </source>
</evidence>
<protein>
    <submittedName>
        <fullName evidence="3">Uncharacterized protein</fullName>
    </submittedName>
</protein>
<organism evidence="3 4">
    <name type="scientific">Zasmidium cellare ATCC 36951</name>
    <dbReference type="NCBI Taxonomy" id="1080233"/>
    <lineage>
        <taxon>Eukaryota</taxon>
        <taxon>Fungi</taxon>
        <taxon>Dikarya</taxon>
        <taxon>Ascomycota</taxon>
        <taxon>Pezizomycotina</taxon>
        <taxon>Dothideomycetes</taxon>
        <taxon>Dothideomycetidae</taxon>
        <taxon>Mycosphaerellales</taxon>
        <taxon>Mycosphaerellaceae</taxon>
        <taxon>Zasmidium</taxon>
    </lineage>
</organism>
<dbReference type="EMBL" id="ML993611">
    <property type="protein sequence ID" value="KAF2162956.1"/>
    <property type="molecule type" value="Genomic_DNA"/>
</dbReference>
<sequence length="201" mass="22528">MPRFEVMDSSPHPTPVVEESEFEINSIRSTPCPGRGLFPQGPGSDSLDVEEDDISEAGTLVLDSMEDSNDQGDQHEQAEEQDHRPEQAQEQQSIHLRASLITLREALINSTALVNTLRTRNDFFRAENSAKEAQLKEFRKARDGAQAVVDSEIEDREASKRFVVLVAAIVVVVGVGYVYCCWCHGPEMQYVLRRRREGLGI</sequence>
<keyword evidence="2" id="KW-0472">Membrane</keyword>
<keyword evidence="4" id="KW-1185">Reference proteome</keyword>
<feature type="transmembrane region" description="Helical" evidence="2">
    <location>
        <begin position="162"/>
        <end position="179"/>
    </location>
</feature>
<evidence type="ECO:0000256" key="2">
    <source>
        <dbReference type="SAM" id="Phobius"/>
    </source>
</evidence>
<dbReference type="GeneID" id="54561554"/>
<evidence type="ECO:0000313" key="3">
    <source>
        <dbReference type="EMBL" id="KAF2162956.1"/>
    </source>
</evidence>
<gene>
    <name evidence="3" type="ORF">M409DRAFT_26808</name>
</gene>
<accession>A0A6A6CBX8</accession>
<reference evidence="3" key="1">
    <citation type="journal article" date="2020" name="Stud. Mycol.">
        <title>101 Dothideomycetes genomes: a test case for predicting lifestyles and emergence of pathogens.</title>
        <authorList>
            <person name="Haridas S."/>
            <person name="Albert R."/>
            <person name="Binder M."/>
            <person name="Bloem J."/>
            <person name="Labutti K."/>
            <person name="Salamov A."/>
            <person name="Andreopoulos B."/>
            <person name="Baker S."/>
            <person name="Barry K."/>
            <person name="Bills G."/>
            <person name="Bluhm B."/>
            <person name="Cannon C."/>
            <person name="Castanera R."/>
            <person name="Culley D."/>
            <person name="Daum C."/>
            <person name="Ezra D."/>
            <person name="Gonzalez J."/>
            <person name="Henrissat B."/>
            <person name="Kuo A."/>
            <person name="Liang C."/>
            <person name="Lipzen A."/>
            <person name="Lutzoni F."/>
            <person name="Magnuson J."/>
            <person name="Mondo S."/>
            <person name="Nolan M."/>
            <person name="Ohm R."/>
            <person name="Pangilinan J."/>
            <person name="Park H.-J."/>
            <person name="Ramirez L."/>
            <person name="Alfaro M."/>
            <person name="Sun H."/>
            <person name="Tritt A."/>
            <person name="Yoshinaga Y."/>
            <person name="Zwiers L.-H."/>
            <person name="Turgeon B."/>
            <person name="Goodwin S."/>
            <person name="Spatafora J."/>
            <person name="Crous P."/>
            <person name="Grigoriev I."/>
        </authorList>
    </citation>
    <scope>NUCLEOTIDE SEQUENCE</scope>
    <source>
        <strain evidence="3">ATCC 36951</strain>
    </source>
</reference>
<keyword evidence="2" id="KW-0812">Transmembrane</keyword>
<keyword evidence="2" id="KW-1133">Transmembrane helix</keyword>
<feature type="region of interest" description="Disordered" evidence="1">
    <location>
        <begin position="1"/>
        <end position="93"/>
    </location>
</feature>
<name>A0A6A6CBX8_ZASCE</name>
<dbReference type="RefSeq" id="XP_033663845.1">
    <property type="nucleotide sequence ID" value="XM_033808282.1"/>
</dbReference>
<dbReference type="AlphaFoldDB" id="A0A6A6CBX8"/>
<evidence type="ECO:0000313" key="4">
    <source>
        <dbReference type="Proteomes" id="UP000799537"/>
    </source>
</evidence>